<dbReference type="eggNOG" id="KOG1591">
    <property type="taxonomic scope" value="Eukaryota"/>
</dbReference>
<dbReference type="SMART" id="SM00702">
    <property type="entry name" value="P4Hc"/>
    <property type="match status" value="1"/>
</dbReference>
<accession>B4GND1</accession>
<dbReference type="PROSITE" id="PS51471">
    <property type="entry name" value="FE2OG_OXY"/>
    <property type="match status" value="1"/>
</dbReference>
<dbReference type="Pfam" id="PF13640">
    <property type="entry name" value="2OG-FeII_Oxy_3"/>
    <property type="match status" value="1"/>
</dbReference>
<dbReference type="Pfam" id="PF08336">
    <property type="entry name" value="P4Ha_N"/>
    <property type="match status" value="1"/>
</dbReference>
<dbReference type="SMR" id="B4GND1"/>
<dbReference type="InterPro" id="IPR045054">
    <property type="entry name" value="P4HA-like"/>
</dbReference>
<keyword evidence="15" id="KW-1185">Reference proteome</keyword>
<dbReference type="Gene3D" id="1.25.40.10">
    <property type="entry name" value="Tetratricopeptide repeat domain"/>
    <property type="match status" value="1"/>
</dbReference>
<dbReference type="InterPro" id="IPR006620">
    <property type="entry name" value="Pro_4_hyd_alph"/>
</dbReference>
<evidence type="ECO:0000256" key="9">
    <source>
        <dbReference type="ARBA" id="ARBA00022964"/>
    </source>
</evidence>
<dbReference type="Gene3D" id="2.60.120.620">
    <property type="entry name" value="q2cbj1_9rhob like domain"/>
    <property type="match status" value="1"/>
</dbReference>
<dbReference type="Proteomes" id="UP000008744">
    <property type="component" value="Unassembled WGS sequence"/>
</dbReference>
<evidence type="ECO:0000256" key="1">
    <source>
        <dbReference type="ARBA" id="ARBA00001961"/>
    </source>
</evidence>
<gene>
    <name evidence="14" type="primary">Dper\GL13509</name>
    <name evidence="14" type="ORF">Dper_GL13509</name>
</gene>
<evidence type="ECO:0000256" key="3">
    <source>
        <dbReference type="ARBA" id="ARBA00004319"/>
    </source>
</evidence>
<dbReference type="OrthoDB" id="420380at2759"/>
<comment type="cofactor">
    <cofactor evidence="1">
        <name>L-ascorbate</name>
        <dbReference type="ChEBI" id="CHEBI:38290"/>
    </cofactor>
</comment>
<dbReference type="InterPro" id="IPR011990">
    <property type="entry name" value="TPR-like_helical_dom_sf"/>
</dbReference>
<dbReference type="Gene3D" id="6.10.140.1460">
    <property type="match status" value="1"/>
</dbReference>
<dbReference type="HOGENOM" id="CLU_024155_2_0_1"/>
<evidence type="ECO:0000256" key="7">
    <source>
        <dbReference type="ARBA" id="ARBA00022824"/>
    </source>
</evidence>
<organism evidence="15">
    <name type="scientific">Drosophila persimilis</name>
    <name type="common">Fruit fly</name>
    <dbReference type="NCBI Taxonomy" id="7234"/>
    <lineage>
        <taxon>Eukaryota</taxon>
        <taxon>Metazoa</taxon>
        <taxon>Ecdysozoa</taxon>
        <taxon>Arthropoda</taxon>
        <taxon>Hexapoda</taxon>
        <taxon>Insecta</taxon>
        <taxon>Pterygota</taxon>
        <taxon>Neoptera</taxon>
        <taxon>Endopterygota</taxon>
        <taxon>Diptera</taxon>
        <taxon>Brachycera</taxon>
        <taxon>Muscomorpha</taxon>
        <taxon>Ephydroidea</taxon>
        <taxon>Drosophilidae</taxon>
        <taxon>Drosophila</taxon>
        <taxon>Sophophora</taxon>
    </lineage>
</organism>
<comment type="subcellular location">
    <subcellularLocation>
        <location evidence="3">Endoplasmic reticulum lumen</location>
    </subcellularLocation>
</comment>
<evidence type="ECO:0000256" key="11">
    <source>
        <dbReference type="ARBA" id="ARBA00023004"/>
    </source>
</evidence>
<dbReference type="PhylomeDB" id="B4GND1"/>
<evidence type="ECO:0000256" key="10">
    <source>
        <dbReference type="ARBA" id="ARBA00023002"/>
    </source>
</evidence>
<name>B4GND1_DROPE</name>
<dbReference type="InterPro" id="IPR013547">
    <property type="entry name" value="P4H_N"/>
</dbReference>
<dbReference type="InterPro" id="IPR044862">
    <property type="entry name" value="Pro_4_hyd_alph_FE2OG_OXY"/>
</dbReference>
<keyword evidence="11" id="KW-0408">Iron</keyword>
<evidence type="ECO:0000256" key="2">
    <source>
        <dbReference type="ARBA" id="ARBA00002035"/>
    </source>
</evidence>
<protein>
    <recommendedName>
        <fullName evidence="5">procollagen-proline 4-dioxygenase</fullName>
        <ecNumber evidence="5">1.14.11.2</ecNumber>
    </recommendedName>
</protein>
<evidence type="ECO:0000259" key="13">
    <source>
        <dbReference type="PROSITE" id="PS51471"/>
    </source>
</evidence>
<evidence type="ECO:0000256" key="12">
    <source>
        <dbReference type="ARBA" id="ARBA00023180"/>
    </source>
</evidence>
<dbReference type="PANTHER" id="PTHR10869">
    <property type="entry name" value="PROLYL 4-HYDROXYLASE ALPHA SUBUNIT"/>
    <property type="match status" value="1"/>
</dbReference>
<dbReference type="InterPro" id="IPR005123">
    <property type="entry name" value="Oxoglu/Fe-dep_dioxygenase_dom"/>
</dbReference>
<evidence type="ECO:0000313" key="15">
    <source>
        <dbReference type="Proteomes" id="UP000008744"/>
    </source>
</evidence>
<sequence>MSCTSSSMCSVCDESLEKDDKSNTTMLPLLILLFLTSAAGQSQNQTRTETETSSNPPKEFMISMADRMELLLLDRELISNLVQYADKLQEKVNVLQRCAKAMRTPLQASKGREEEYLSNPLHSFQLIRHMHEDWSHLEKFMRQPVGQDQISFLKNKATKFPSVEETEDATEAIYRIILTYNVQPADLDQGLIDGMHYNSSISVKDCFSLGSLFFQWGEYGKAAEMLAYSLDQVNPEYYSVYDVLEFESSEVFMLLARCLVEMDMEEDARTTLMAHPALVEHSERLLTLYRNTRHVPVSWKLMPFLPEEFNQICRYSHQNKPSRLHCRYNTTTTPFLRLAPLRMEELSLDPYIVVYHNVLSDAEIAEVERVTEPLLKRSVVFDGKENKMSTSKKRTALGAWLPDDNMDVSGRAVIQRILRRIHELTGLIMNDRQDMQLIKYGYGGHYDIHFDYFNTSSPITKARGDRMATVLFYLNDVKHGGSTAFTDLQLKVPSERGKVLFWYNMRGETHDLDSRTLHGACPVIDGTKSILSCWIHELDQMFIQPTYRSGNRLS</sequence>
<dbReference type="OMA" id="EFMISMA"/>
<evidence type="ECO:0000256" key="5">
    <source>
        <dbReference type="ARBA" id="ARBA00012269"/>
    </source>
</evidence>
<keyword evidence="10" id="KW-0560">Oxidoreductase</keyword>
<evidence type="ECO:0000313" key="14">
    <source>
        <dbReference type="EMBL" id="EDW39257.1"/>
    </source>
</evidence>
<dbReference type="EC" id="1.14.11.2" evidence="5"/>
<evidence type="ECO:0000256" key="4">
    <source>
        <dbReference type="ARBA" id="ARBA00006511"/>
    </source>
</evidence>
<dbReference type="STRING" id="7234.B4GND1"/>
<dbReference type="EMBL" id="CH479186">
    <property type="protein sequence ID" value="EDW39257.1"/>
    <property type="molecule type" value="Genomic_DNA"/>
</dbReference>
<dbReference type="AlphaFoldDB" id="B4GND1"/>
<comment type="similarity">
    <text evidence="4">Belongs to the P4HA family.</text>
</comment>
<feature type="domain" description="Fe2OG dioxygenase" evidence="13">
    <location>
        <begin position="431"/>
        <end position="554"/>
    </location>
</feature>
<keyword evidence="8" id="KW-0847">Vitamin C</keyword>
<keyword evidence="12" id="KW-0325">Glycoprotein</keyword>
<dbReference type="GO" id="GO:0005788">
    <property type="term" value="C:endoplasmic reticulum lumen"/>
    <property type="evidence" value="ECO:0007669"/>
    <property type="project" value="UniProtKB-SubCell"/>
</dbReference>
<keyword evidence="6" id="KW-0479">Metal-binding</keyword>
<dbReference type="PANTHER" id="PTHR10869:SF244">
    <property type="entry name" value="PROLYL 4-HYDROXYLASE SUBUNIT ALPHA-2"/>
    <property type="match status" value="1"/>
</dbReference>
<keyword evidence="9" id="KW-0223">Dioxygenase</keyword>
<comment type="function">
    <text evidence="2">Catalyzes the post-translational formation of 4-hydroxyproline in -Xaa-Pro-Gly- sequences in collagens and other proteins.</text>
</comment>
<reference evidence="14 15" key="1">
    <citation type="journal article" date="2007" name="Nature">
        <title>Evolution of genes and genomes on the Drosophila phylogeny.</title>
        <authorList>
            <consortium name="Drosophila 12 Genomes Consortium"/>
            <person name="Clark A.G."/>
            <person name="Eisen M.B."/>
            <person name="Smith D.R."/>
            <person name="Bergman C.M."/>
            <person name="Oliver B."/>
            <person name="Markow T.A."/>
            <person name="Kaufman T.C."/>
            <person name="Kellis M."/>
            <person name="Gelbart W."/>
            <person name="Iyer V.N."/>
            <person name="Pollard D.A."/>
            <person name="Sackton T.B."/>
            <person name="Larracuente A.M."/>
            <person name="Singh N.D."/>
            <person name="Abad J.P."/>
            <person name="Abt D.N."/>
            <person name="Adryan B."/>
            <person name="Aguade M."/>
            <person name="Akashi H."/>
            <person name="Anderson W.W."/>
            <person name="Aquadro C.F."/>
            <person name="Ardell D.H."/>
            <person name="Arguello R."/>
            <person name="Artieri C.G."/>
            <person name="Barbash D.A."/>
            <person name="Barker D."/>
            <person name="Barsanti P."/>
            <person name="Batterham P."/>
            <person name="Batzoglou S."/>
            <person name="Begun D."/>
            <person name="Bhutkar A."/>
            <person name="Blanco E."/>
            <person name="Bosak S.A."/>
            <person name="Bradley R.K."/>
            <person name="Brand A.D."/>
            <person name="Brent M.R."/>
            <person name="Brooks A.N."/>
            <person name="Brown R.H."/>
            <person name="Butlin R.K."/>
            <person name="Caggese C."/>
            <person name="Calvi B.R."/>
            <person name="Bernardo de Carvalho A."/>
            <person name="Caspi A."/>
            <person name="Castrezana S."/>
            <person name="Celniker S.E."/>
            <person name="Chang J.L."/>
            <person name="Chapple C."/>
            <person name="Chatterji S."/>
            <person name="Chinwalla A."/>
            <person name="Civetta A."/>
            <person name="Clifton S.W."/>
            <person name="Comeron J.M."/>
            <person name="Costello J.C."/>
            <person name="Coyne J.A."/>
            <person name="Daub J."/>
            <person name="David R.G."/>
            <person name="Delcher A.L."/>
            <person name="Delehaunty K."/>
            <person name="Do C.B."/>
            <person name="Ebling H."/>
            <person name="Edwards K."/>
            <person name="Eickbush T."/>
            <person name="Evans J.D."/>
            <person name="Filipski A."/>
            <person name="Findeiss S."/>
            <person name="Freyhult E."/>
            <person name="Fulton L."/>
            <person name="Fulton R."/>
            <person name="Garcia A.C."/>
            <person name="Gardiner A."/>
            <person name="Garfield D.A."/>
            <person name="Garvin B.E."/>
            <person name="Gibson G."/>
            <person name="Gilbert D."/>
            <person name="Gnerre S."/>
            <person name="Godfrey J."/>
            <person name="Good R."/>
            <person name="Gotea V."/>
            <person name="Gravely B."/>
            <person name="Greenberg A.J."/>
            <person name="Griffiths-Jones S."/>
            <person name="Gross S."/>
            <person name="Guigo R."/>
            <person name="Gustafson E.A."/>
            <person name="Haerty W."/>
            <person name="Hahn M.W."/>
            <person name="Halligan D.L."/>
            <person name="Halpern A.L."/>
            <person name="Halter G.M."/>
            <person name="Han M.V."/>
            <person name="Heger A."/>
            <person name="Hillier L."/>
            <person name="Hinrichs A.S."/>
            <person name="Holmes I."/>
            <person name="Hoskins R.A."/>
            <person name="Hubisz M.J."/>
            <person name="Hultmark D."/>
            <person name="Huntley M.A."/>
            <person name="Jaffe D.B."/>
            <person name="Jagadeeshan S."/>
            <person name="Jeck W.R."/>
            <person name="Johnson J."/>
            <person name="Jones C.D."/>
            <person name="Jordan W.C."/>
            <person name="Karpen G.H."/>
            <person name="Kataoka E."/>
            <person name="Keightley P.D."/>
            <person name="Kheradpour P."/>
            <person name="Kirkness E.F."/>
            <person name="Koerich L.B."/>
            <person name="Kristiansen K."/>
            <person name="Kudrna D."/>
            <person name="Kulathinal R.J."/>
            <person name="Kumar S."/>
            <person name="Kwok R."/>
            <person name="Lander E."/>
            <person name="Langley C.H."/>
            <person name="Lapoint R."/>
            <person name="Lazzaro B.P."/>
            <person name="Lee S.J."/>
            <person name="Levesque L."/>
            <person name="Li R."/>
            <person name="Lin C.F."/>
            <person name="Lin M.F."/>
            <person name="Lindblad-Toh K."/>
            <person name="Llopart A."/>
            <person name="Long M."/>
            <person name="Low L."/>
            <person name="Lozovsky E."/>
            <person name="Lu J."/>
            <person name="Luo M."/>
            <person name="Machado C.A."/>
            <person name="Makalowski W."/>
            <person name="Marzo M."/>
            <person name="Matsuda M."/>
            <person name="Matzkin L."/>
            <person name="McAllister B."/>
            <person name="McBride C.S."/>
            <person name="McKernan B."/>
            <person name="McKernan K."/>
            <person name="Mendez-Lago M."/>
            <person name="Minx P."/>
            <person name="Mollenhauer M.U."/>
            <person name="Montooth K."/>
            <person name="Mount S.M."/>
            <person name="Mu X."/>
            <person name="Myers E."/>
            <person name="Negre B."/>
            <person name="Newfeld S."/>
            <person name="Nielsen R."/>
            <person name="Noor M.A."/>
            <person name="O'Grady P."/>
            <person name="Pachter L."/>
            <person name="Papaceit M."/>
            <person name="Parisi M.J."/>
            <person name="Parisi M."/>
            <person name="Parts L."/>
            <person name="Pedersen J.S."/>
            <person name="Pesole G."/>
            <person name="Phillippy A.M."/>
            <person name="Ponting C.P."/>
            <person name="Pop M."/>
            <person name="Porcelli D."/>
            <person name="Powell J.R."/>
            <person name="Prohaska S."/>
            <person name="Pruitt K."/>
            <person name="Puig M."/>
            <person name="Quesneville H."/>
            <person name="Ram K.R."/>
            <person name="Rand D."/>
            <person name="Rasmussen M.D."/>
            <person name="Reed L.K."/>
            <person name="Reenan R."/>
            <person name="Reily A."/>
            <person name="Remington K.A."/>
            <person name="Rieger T.T."/>
            <person name="Ritchie M.G."/>
            <person name="Robin C."/>
            <person name="Rogers Y.H."/>
            <person name="Rohde C."/>
            <person name="Rozas J."/>
            <person name="Rubenfield M.J."/>
            <person name="Ruiz A."/>
            <person name="Russo S."/>
            <person name="Salzberg S.L."/>
            <person name="Sanchez-Gracia A."/>
            <person name="Saranga D.J."/>
            <person name="Sato H."/>
            <person name="Schaeffer S.W."/>
            <person name="Schatz M.C."/>
            <person name="Schlenke T."/>
            <person name="Schwartz R."/>
            <person name="Segarra C."/>
            <person name="Singh R.S."/>
            <person name="Sirot L."/>
            <person name="Sirota M."/>
            <person name="Sisneros N.B."/>
            <person name="Smith C.D."/>
            <person name="Smith T.F."/>
            <person name="Spieth J."/>
            <person name="Stage D.E."/>
            <person name="Stark A."/>
            <person name="Stephan W."/>
            <person name="Strausberg R.L."/>
            <person name="Strempel S."/>
            <person name="Sturgill D."/>
            <person name="Sutton G."/>
            <person name="Sutton G.G."/>
            <person name="Tao W."/>
            <person name="Teichmann S."/>
            <person name="Tobari Y.N."/>
            <person name="Tomimura Y."/>
            <person name="Tsolas J.M."/>
            <person name="Valente V.L."/>
            <person name="Venter E."/>
            <person name="Venter J.C."/>
            <person name="Vicario S."/>
            <person name="Vieira F.G."/>
            <person name="Vilella A.J."/>
            <person name="Villasante A."/>
            <person name="Walenz B."/>
            <person name="Wang J."/>
            <person name="Wasserman M."/>
            <person name="Watts T."/>
            <person name="Wilson D."/>
            <person name="Wilson R.K."/>
            <person name="Wing R.A."/>
            <person name="Wolfner M.F."/>
            <person name="Wong A."/>
            <person name="Wong G.K."/>
            <person name="Wu C.I."/>
            <person name="Wu G."/>
            <person name="Yamamoto D."/>
            <person name="Yang H.P."/>
            <person name="Yang S.P."/>
            <person name="Yorke J.A."/>
            <person name="Yoshida K."/>
            <person name="Zdobnov E."/>
            <person name="Zhang P."/>
            <person name="Zhang Y."/>
            <person name="Zimin A.V."/>
            <person name="Baldwin J."/>
            <person name="Abdouelleil A."/>
            <person name="Abdulkadir J."/>
            <person name="Abebe A."/>
            <person name="Abera B."/>
            <person name="Abreu J."/>
            <person name="Acer S.C."/>
            <person name="Aftuck L."/>
            <person name="Alexander A."/>
            <person name="An P."/>
            <person name="Anderson E."/>
            <person name="Anderson S."/>
            <person name="Arachi H."/>
            <person name="Azer M."/>
            <person name="Bachantsang P."/>
            <person name="Barry A."/>
            <person name="Bayul T."/>
            <person name="Berlin A."/>
            <person name="Bessette D."/>
            <person name="Bloom T."/>
            <person name="Blye J."/>
            <person name="Boguslavskiy L."/>
            <person name="Bonnet C."/>
            <person name="Boukhgalter B."/>
            <person name="Bourzgui I."/>
            <person name="Brown A."/>
            <person name="Cahill P."/>
            <person name="Channer S."/>
            <person name="Cheshatsang Y."/>
            <person name="Chuda L."/>
            <person name="Citroen M."/>
            <person name="Collymore A."/>
            <person name="Cooke P."/>
            <person name="Costello M."/>
            <person name="D'Aco K."/>
            <person name="Daza R."/>
            <person name="De Haan G."/>
            <person name="DeGray S."/>
            <person name="DeMaso C."/>
            <person name="Dhargay N."/>
            <person name="Dooley K."/>
            <person name="Dooley E."/>
            <person name="Doricent M."/>
            <person name="Dorje P."/>
            <person name="Dorjee K."/>
            <person name="Dupes A."/>
            <person name="Elong R."/>
            <person name="Falk J."/>
            <person name="Farina A."/>
            <person name="Faro S."/>
            <person name="Ferguson D."/>
            <person name="Fisher S."/>
            <person name="Foley C.D."/>
            <person name="Franke A."/>
            <person name="Friedrich D."/>
            <person name="Gadbois L."/>
            <person name="Gearin G."/>
            <person name="Gearin C.R."/>
            <person name="Giannoukos G."/>
            <person name="Goode T."/>
            <person name="Graham J."/>
            <person name="Grandbois E."/>
            <person name="Grewal S."/>
            <person name="Gyaltsen K."/>
            <person name="Hafez N."/>
            <person name="Hagos B."/>
            <person name="Hall J."/>
            <person name="Henson C."/>
            <person name="Hollinger A."/>
            <person name="Honan T."/>
            <person name="Huard M.D."/>
            <person name="Hughes L."/>
            <person name="Hurhula B."/>
            <person name="Husby M.E."/>
            <person name="Kamat A."/>
            <person name="Kanga B."/>
            <person name="Kashin S."/>
            <person name="Khazanovich D."/>
            <person name="Kisner P."/>
            <person name="Lance K."/>
            <person name="Lara M."/>
            <person name="Lee W."/>
            <person name="Lennon N."/>
            <person name="Letendre F."/>
            <person name="LeVine R."/>
            <person name="Lipovsky A."/>
            <person name="Liu X."/>
            <person name="Liu J."/>
            <person name="Liu S."/>
            <person name="Lokyitsang T."/>
            <person name="Lokyitsang Y."/>
            <person name="Lubonja R."/>
            <person name="Lui A."/>
            <person name="MacDonald P."/>
            <person name="Magnisalis V."/>
            <person name="Maru K."/>
            <person name="Matthews C."/>
            <person name="McCusker W."/>
            <person name="McDonough S."/>
            <person name="Mehta T."/>
            <person name="Meldrim J."/>
            <person name="Meneus L."/>
            <person name="Mihai O."/>
            <person name="Mihalev A."/>
            <person name="Mihova T."/>
            <person name="Mittelman R."/>
            <person name="Mlenga V."/>
            <person name="Montmayeur A."/>
            <person name="Mulrain L."/>
            <person name="Navidi A."/>
            <person name="Naylor J."/>
            <person name="Negash T."/>
            <person name="Nguyen T."/>
            <person name="Nguyen N."/>
            <person name="Nicol R."/>
            <person name="Norbu C."/>
            <person name="Norbu N."/>
            <person name="Novod N."/>
            <person name="O'Neill B."/>
            <person name="Osman S."/>
            <person name="Markiewicz E."/>
            <person name="Oyono O.L."/>
            <person name="Patti C."/>
            <person name="Phunkhang P."/>
            <person name="Pierre F."/>
            <person name="Priest M."/>
            <person name="Raghuraman S."/>
            <person name="Rege F."/>
            <person name="Reyes R."/>
            <person name="Rise C."/>
            <person name="Rogov P."/>
            <person name="Ross K."/>
            <person name="Ryan E."/>
            <person name="Settipalli S."/>
            <person name="Shea T."/>
            <person name="Sherpa N."/>
            <person name="Shi L."/>
            <person name="Shih D."/>
            <person name="Sparrow T."/>
            <person name="Spaulding J."/>
            <person name="Stalker J."/>
            <person name="Stange-Thomann N."/>
            <person name="Stavropoulos S."/>
            <person name="Stone C."/>
            <person name="Strader C."/>
            <person name="Tesfaye S."/>
            <person name="Thomson T."/>
            <person name="Thoulutsang Y."/>
            <person name="Thoulutsang D."/>
            <person name="Topham K."/>
            <person name="Topping I."/>
            <person name="Tsamla T."/>
            <person name="Vassiliev H."/>
            <person name="Vo A."/>
            <person name="Wangchuk T."/>
            <person name="Wangdi T."/>
            <person name="Weiand M."/>
            <person name="Wilkinson J."/>
            <person name="Wilson A."/>
            <person name="Yadav S."/>
            <person name="Young G."/>
            <person name="Yu Q."/>
            <person name="Zembek L."/>
            <person name="Zhong D."/>
            <person name="Zimmer A."/>
            <person name="Zwirko Z."/>
            <person name="Jaffe D.B."/>
            <person name="Alvarez P."/>
            <person name="Brockman W."/>
            <person name="Butler J."/>
            <person name="Chin C."/>
            <person name="Gnerre S."/>
            <person name="Grabherr M."/>
            <person name="Kleber M."/>
            <person name="Mauceli E."/>
            <person name="MacCallum I."/>
        </authorList>
    </citation>
    <scope>NUCLEOTIDE SEQUENCE [LARGE SCALE GENOMIC DNA]</scope>
    <source>
        <strain evidence="15">MSH-3 / Tucson 14011-0111.49</strain>
    </source>
</reference>
<dbReference type="GO" id="GO:0004656">
    <property type="term" value="F:procollagen-proline 4-dioxygenase activity"/>
    <property type="evidence" value="ECO:0007669"/>
    <property type="project" value="UniProtKB-EC"/>
</dbReference>
<dbReference type="GO" id="GO:0005506">
    <property type="term" value="F:iron ion binding"/>
    <property type="evidence" value="ECO:0007669"/>
    <property type="project" value="InterPro"/>
</dbReference>
<evidence type="ECO:0000256" key="8">
    <source>
        <dbReference type="ARBA" id="ARBA00022896"/>
    </source>
</evidence>
<evidence type="ECO:0000256" key="6">
    <source>
        <dbReference type="ARBA" id="ARBA00022723"/>
    </source>
</evidence>
<proteinExistence type="inferred from homology"/>
<dbReference type="GO" id="GO:0031418">
    <property type="term" value="F:L-ascorbic acid binding"/>
    <property type="evidence" value="ECO:0007669"/>
    <property type="project" value="UniProtKB-KW"/>
</dbReference>
<keyword evidence="7" id="KW-0256">Endoplasmic reticulum</keyword>